<comment type="subcellular location">
    <subcellularLocation>
        <location evidence="1">Cell membrane</location>
        <topology evidence="1">Multi-pass membrane protein</topology>
    </subcellularLocation>
</comment>
<dbReference type="Proteomes" id="UP001152759">
    <property type="component" value="Chromosome 2"/>
</dbReference>
<evidence type="ECO:0000256" key="3">
    <source>
        <dbReference type="ARBA" id="ARBA00022475"/>
    </source>
</evidence>
<feature type="transmembrane region" description="Helical" evidence="9">
    <location>
        <begin position="436"/>
        <end position="455"/>
    </location>
</feature>
<gene>
    <name evidence="11" type="ORF">BEMITA_LOCUS4980</name>
</gene>
<feature type="transmembrane region" description="Helical" evidence="9">
    <location>
        <begin position="366"/>
        <end position="386"/>
    </location>
</feature>
<evidence type="ECO:0000256" key="7">
    <source>
        <dbReference type="ARBA" id="ARBA00023136"/>
    </source>
</evidence>
<dbReference type="OrthoDB" id="4540492at2759"/>
<feature type="transmembrane region" description="Helical" evidence="9">
    <location>
        <begin position="108"/>
        <end position="128"/>
    </location>
</feature>
<evidence type="ECO:0000256" key="1">
    <source>
        <dbReference type="ARBA" id="ARBA00004651"/>
    </source>
</evidence>
<feature type="transmembrane region" description="Helical" evidence="9">
    <location>
        <begin position="161"/>
        <end position="182"/>
    </location>
</feature>
<evidence type="ECO:0000259" key="10">
    <source>
        <dbReference type="PROSITE" id="PS50850"/>
    </source>
</evidence>
<feature type="transmembrane region" description="Helical" evidence="9">
    <location>
        <begin position="135"/>
        <end position="155"/>
    </location>
</feature>
<feature type="transmembrane region" description="Helical" evidence="9">
    <location>
        <begin position="467"/>
        <end position="486"/>
    </location>
</feature>
<feature type="domain" description="Major facilitator superfamily (MFS) profile" evidence="10">
    <location>
        <begin position="65"/>
        <end position="492"/>
    </location>
</feature>
<evidence type="ECO:0000256" key="8">
    <source>
        <dbReference type="SAM" id="MobiDB-lite"/>
    </source>
</evidence>
<dbReference type="EMBL" id="OU963863">
    <property type="protein sequence ID" value="CAH0385790.1"/>
    <property type="molecule type" value="Genomic_DNA"/>
</dbReference>
<keyword evidence="4" id="KW-0762">Sugar transport</keyword>
<keyword evidence="12" id="KW-1185">Reference proteome</keyword>
<dbReference type="InterPro" id="IPR050549">
    <property type="entry name" value="MFS_Trehalose_Transporter"/>
</dbReference>
<dbReference type="PROSITE" id="PS00216">
    <property type="entry name" value="SUGAR_TRANSPORT_1"/>
    <property type="match status" value="1"/>
</dbReference>
<dbReference type="AlphaFoldDB" id="A0A9P0F278"/>
<organism evidence="11 12">
    <name type="scientific">Bemisia tabaci</name>
    <name type="common">Sweetpotato whitefly</name>
    <name type="synonym">Aleurodes tabaci</name>
    <dbReference type="NCBI Taxonomy" id="7038"/>
    <lineage>
        <taxon>Eukaryota</taxon>
        <taxon>Metazoa</taxon>
        <taxon>Ecdysozoa</taxon>
        <taxon>Arthropoda</taxon>
        <taxon>Hexapoda</taxon>
        <taxon>Insecta</taxon>
        <taxon>Pterygota</taxon>
        <taxon>Neoptera</taxon>
        <taxon>Paraneoptera</taxon>
        <taxon>Hemiptera</taxon>
        <taxon>Sternorrhyncha</taxon>
        <taxon>Aleyrodoidea</taxon>
        <taxon>Aleyrodidae</taxon>
        <taxon>Aleyrodinae</taxon>
        <taxon>Bemisia</taxon>
    </lineage>
</organism>
<accession>A0A9P0F278</accession>
<dbReference type="Pfam" id="PF00083">
    <property type="entry name" value="Sugar_tr"/>
    <property type="match status" value="1"/>
</dbReference>
<dbReference type="SUPFAM" id="SSF103473">
    <property type="entry name" value="MFS general substrate transporter"/>
    <property type="match status" value="1"/>
</dbReference>
<keyword evidence="6 9" id="KW-1133">Transmembrane helix</keyword>
<dbReference type="InterPro" id="IPR036259">
    <property type="entry name" value="MFS_trans_sf"/>
</dbReference>
<feature type="transmembrane region" description="Helical" evidence="9">
    <location>
        <begin position="398"/>
        <end position="424"/>
    </location>
</feature>
<feature type="transmembrane region" description="Helical" evidence="9">
    <location>
        <begin position="194"/>
        <end position="215"/>
    </location>
</feature>
<dbReference type="InterPro" id="IPR020846">
    <property type="entry name" value="MFS_dom"/>
</dbReference>
<feature type="compositionally biased region" description="Low complexity" evidence="8">
    <location>
        <begin position="17"/>
        <end position="28"/>
    </location>
</feature>
<name>A0A9P0F278_BEMTA</name>
<dbReference type="PANTHER" id="PTHR48021:SF1">
    <property type="entry name" value="GH07001P-RELATED"/>
    <property type="match status" value="1"/>
</dbReference>
<dbReference type="PANTHER" id="PTHR48021">
    <property type="match status" value="1"/>
</dbReference>
<dbReference type="PROSITE" id="PS00217">
    <property type="entry name" value="SUGAR_TRANSPORT_2"/>
    <property type="match status" value="1"/>
</dbReference>
<feature type="transmembrane region" description="Helical" evidence="9">
    <location>
        <begin position="221"/>
        <end position="239"/>
    </location>
</feature>
<feature type="region of interest" description="Disordered" evidence="8">
    <location>
        <begin position="17"/>
        <end position="39"/>
    </location>
</feature>
<evidence type="ECO:0000256" key="6">
    <source>
        <dbReference type="ARBA" id="ARBA00022989"/>
    </source>
</evidence>
<dbReference type="FunFam" id="1.20.1250.20:FF:000218">
    <property type="entry name" value="facilitated trehalose transporter Tret1"/>
    <property type="match status" value="1"/>
</dbReference>
<keyword evidence="3" id="KW-1003">Cell membrane</keyword>
<keyword evidence="5 9" id="KW-0812">Transmembrane</keyword>
<dbReference type="GO" id="GO:0022857">
    <property type="term" value="F:transmembrane transporter activity"/>
    <property type="evidence" value="ECO:0007669"/>
    <property type="project" value="InterPro"/>
</dbReference>
<dbReference type="Gene3D" id="1.20.1250.20">
    <property type="entry name" value="MFS general substrate transporter like domains"/>
    <property type="match status" value="1"/>
</dbReference>
<evidence type="ECO:0000313" key="11">
    <source>
        <dbReference type="EMBL" id="CAH0385790.1"/>
    </source>
</evidence>
<evidence type="ECO:0000256" key="2">
    <source>
        <dbReference type="ARBA" id="ARBA00022448"/>
    </source>
</evidence>
<feature type="transmembrane region" description="Helical" evidence="9">
    <location>
        <begin position="300"/>
        <end position="319"/>
    </location>
</feature>
<proteinExistence type="predicted"/>
<dbReference type="InterPro" id="IPR005829">
    <property type="entry name" value="Sugar_transporter_CS"/>
</dbReference>
<dbReference type="GO" id="GO:0005886">
    <property type="term" value="C:plasma membrane"/>
    <property type="evidence" value="ECO:0007669"/>
    <property type="project" value="UniProtKB-SubCell"/>
</dbReference>
<sequence>MCASIKLEKLHLLSSFSSADSPASMPSSTDKFHSRTSHGSKQMCMVPGLRCYFQKNKGLIRQLLAGLTVSWTAFLNGVYLGWPSPLMEILSKPNGAFTGSPSERELELMVAALDMGTIFSPIPCCYLIDKFGRRPLLILVGPMSLIGWLLAYFWGSMTSLYAVRLIQGLQCGIANTIVPLYISEMAEPRIRGTLNTIPGAALNVGVLYGYIIGLFGSYDALTALCVIATVPYVIAVLFIPETPYFHLMRGEEDKARAILDSTRDGLDELEFAEMKRSVAEEMQQNLETSLLTSPTDLRSLFTVLFTYVGATFTYFWVIPEYAALTIGRGTQDKIMSTNQFAVLLGLITLAGTVPAAYLVDRMGRKPLLMLSCALTALFAFAAAVYFYVREKDLADTSGWGFCICLFVSGLLCSASLGLGQMPFILQSEYFPASSRAIAGAIVSGVGAVFSVISALLYPDTAKSVGMYFNYVISGVVASLVFVYCHFEMLETRGLTFAEIQRRFVARAEGIALSEAEEDECAMKLPPFKSDATHTKKNLSAC</sequence>
<evidence type="ECO:0000313" key="12">
    <source>
        <dbReference type="Proteomes" id="UP001152759"/>
    </source>
</evidence>
<evidence type="ECO:0000256" key="5">
    <source>
        <dbReference type="ARBA" id="ARBA00022692"/>
    </source>
</evidence>
<dbReference type="InterPro" id="IPR005828">
    <property type="entry name" value="MFS_sugar_transport-like"/>
</dbReference>
<feature type="transmembrane region" description="Helical" evidence="9">
    <location>
        <begin position="339"/>
        <end position="359"/>
    </location>
</feature>
<reference evidence="11" key="1">
    <citation type="submission" date="2021-12" db="EMBL/GenBank/DDBJ databases">
        <authorList>
            <person name="King R."/>
        </authorList>
    </citation>
    <scope>NUCLEOTIDE SEQUENCE</scope>
</reference>
<keyword evidence="7 9" id="KW-0472">Membrane</keyword>
<feature type="transmembrane region" description="Helical" evidence="9">
    <location>
        <begin position="63"/>
        <end position="82"/>
    </location>
</feature>
<evidence type="ECO:0000256" key="4">
    <source>
        <dbReference type="ARBA" id="ARBA00022597"/>
    </source>
</evidence>
<keyword evidence="2" id="KW-0813">Transport</keyword>
<protein>
    <recommendedName>
        <fullName evidence="10">Major facilitator superfamily (MFS) profile domain-containing protein</fullName>
    </recommendedName>
</protein>
<evidence type="ECO:0000256" key="9">
    <source>
        <dbReference type="SAM" id="Phobius"/>
    </source>
</evidence>
<dbReference type="PROSITE" id="PS50850">
    <property type="entry name" value="MFS"/>
    <property type="match status" value="1"/>
</dbReference>